<proteinExistence type="predicted"/>
<evidence type="ECO:0000313" key="1">
    <source>
        <dbReference type="EMBL" id="CCF40293.1"/>
    </source>
</evidence>
<organism evidence="1 2">
    <name type="scientific">Colletotrichum higginsianum (strain IMI 349063)</name>
    <name type="common">Crucifer anthracnose fungus</name>
    <dbReference type="NCBI Taxonomy" id="759273"/>
    <lineage>
        <taxon>Eukaryota</taxon>
        <taxon>Fungi</taxon>
        <taxon>Dikarya</taxon>
        <taxon>Ascomycota</taxon>
        <taxon>Pezizomycotina</taxon>
        <taxon>Sordariomycetes</taxon>
        <taxon>Hypocreomycetidae</taxon>
        <taxon>Glomerellales</taxon>
        <taxon>Glomerellaceae</taxon>
        <taxon>Colletotrichum</taxon>
        <taxon>Colletotrichum destructivum species complex</taxon>
    </lineage>
</organism>
<sequence length="180" mass="19976">MIISVTCYMVSVHLIAMWIVNRRESSTANVGSSTTMIALAHEKLLSPVFQGSGHLRLTTAQTLEQFDYVIGLASDNLELLREPDAVSHGEQGAVVPFETNWTTADEHESDVVRKVKRSSRRCRARPLLVSSVSILVYWIGKMSVSPVRASDSEPSKRLVSPDMLADVGFRIDQYTIRLAT</sequence>
<reference evidence="2" key="1">
    <citation type="journal article" date="2012" name="Nat. Genet.">
        <title>Lifestyle transitions in plant pathogenic Colletotrichum fungi deciphered by genome and transcriptome analyses.</title>
        <authorList>
            <person name="O'Connell R.J."/>
            <person name="Thon M.R."/>
            <person name="Hacquard S."/>
            <person name="Amyotte S.G."/>
            <person name="Kleemann J."/>
            <person name="Torres M.F."/>
            <person name="Damm U."/>
            <person name="Buiate E.A."/>
            <person name="Epstein L."/>
            <person name="Alkan N."/>
            <person name="Altmueller J."/>
            <person name="Alvarado-Balderrama L."/>
            <person name="Bauser C.A."/>
            <person name="Becker C."/>
            <person name="Birren B.W."/>
            <person name="Chen Z."/>
            <person name="Choi J."/>
            <person name="Crouch J.A."/>
            <person name="Duvick J.P."/>
            <person name="Farman M.A."/>
            <person name="Gan P."/>
            <person name="Heiman D."/>
            <person name="Henrissat B."/>
            <person name="Howard R.J."/>
            <person name="Kabbage M."/>
            <person name="Koch C."/>
            <person name="Kracher B."/>
            <person name="Kubo Y."/>
            <person name="Law A.D."/>
            <person name="Lebrun M.-H."/>
            <person name="Lee Y.-H."/>
            <person name="Miyara I."/>
            <person name="Moore N."/>
            <person name="Neumann U."/>
            <person name="Nordstroem K."/>
            <person name="Panaccione D.G."/>
            <person name="Panstruga R."/>
            <person name="Place M."/>
            <person name="Proctor R.H."/>
            <person name="Prusky D."/>
            <person name="Rech G."/>
            <person name="Reinhardt R."/>
            <person name="Rollins J.A."/>
            <person name="Rounsley S."/>
            <person name="Schardl C.L."/>
            <person name="Schwartz D.C."/>
            <person name="Shenoy N."/>
            <person name="Shirasu K."/>
            <person name="Sikhakolli U.R."/>
            <person name="Stueber K."/>
            <person name="Sukno S.A."/>
            <person name="Sweigard J.A."/>
            <person name="Takano Y."/>
            <person name="Takahara H."/>
            <person name="Trail F."/>
            <person name="van der Does H.C."/>
            <person name="Voll L.M."/>
            <person name="Will I."/>
            <person name="Young S."/>
            <person name="Zeng Q."/>
            <person name="Zhang J."/>
            <person name="Zhou S."/>
            <person name="Dickman M.B."/>
            <person name="Schulze-Lefert P."/>
            <person name="Ver Loren van Themaat E."/>
            <person name="Ma L.-J."/>
            <person name="Vaillancourt L.J."/>
        </authorList>
    </citation>
    <scope>NUCLEOTIDE SEQUENCE [LARGE SCALE GENOMIC DNA]</scope>
    <source>
        <strain evidence="2">IMI 349063</strain>
    </source>
</reference>
<protein>
    <submittedName>
        <fullName evidence="1">Uncharacterized protein</fullName>
    </submittedName>
</protein>
<evidence type="ECO:0000313" key="2">
    <source>
        <dbReference type="Proteomes" id="UP000007174"/>
    </source>
</evidence>
<dbReference type="AlphaFoldDB" id="H1VJ90"/>
<gene>
    <name evidence="1" type="ORF">CH063_02319</name>
</gene>
<dbReference type="Proteomes" id="UP000007174">
    <property type="component" value="Unassembled WGS sequence"/>
</dbReference>
<dbReference type="VEuPathDB" id="FungiDB:CH63R_04053"/>
<dbReference type="EMBL" id="CACQ02003990">
    <property type="protein sequence ID" value="CCF40293.1"/>
    <property type="molecule type" value="Genomic_DNA"/>
</dbReference>
<name>H1VJ90_COLHI</name>
<accession>H1VJ90</accession>
<dbReference type="HOGENOM" id="CLU_1496093_0_0_1"/>